<keyword evidence="2" id="KW-1133">Transmembrane helix</keyword>
<feature type="transmembrane region" description="Helical" evidence="2">
    <location>
        <begin position="139"/>
        <end position="160"/>
    </location>
</feature>
<sequence>MSKGGVIMPKENKMKESSAVSSRPPDSTCFSKLHLNSLWSVWYGVFGTLLQLYIATKCIKKLNGYELLPWPNSSIPYVELNVSLTLLGMAVFFLIFFLLSSLLKIGNLANDSFKLGLQLSNCSQDPPSELLGTMGAWNWWTHGGPTAPFIHILIAFLLLLPRLLMETKLIASGLLPQEQVWNTDLDFIIQHKESTLMNFVTISPIGTSSVLPVESPENTSRLKDLFFSNIFSHLRRWFGSDDHIMGDTGPSVSLEYINLAISLAIYSIRYSAVFWGTNKCLGLIFSIQMLVNSVQILTTYVGISILYKILVMKPHPPIQLNHLAILSLFISSSLVILSSSVVLYLYGHTRFNGFLNKQQEKRVIVIREGSGQSKWSWVAYFGAVVVVVLITPCIGLLINDFVIVNKVCQNKAVLVSAVSCVFHVFIWIIVWGFLLIKSSWTFKLRVTVGKAVVKQPASVKLVTDVDLMTRHSQDPSVLPLLVVGNGETYSVADISPKREIMNIIAKAKMQRKNGDNTNGEQVYFMKPTLVSPKASPDEEDMTFYNRGNKKVTFKEPVARDKIDFDDGDYAALKELPLPLPPPPPSDEDDTISEAEITTVHTVHCLQRDSALLPEELTARSDSMSTGSPSPPDQPESNTSESSSGVHSNESSEHQPNIAPTIVPQHARRASSIANLSQCHTKEEIQWRSGSLQRNVLPPTNGFLLSTSPPPTVTQQPEHGICAVLYETPSESTVVIRRKAPRPKTNEIAPGVAINEEPFGRATNMRMTSFTEHSDLKGMQMTSSTLPHYPTQPIPTPNSFPHCSTMPLPLQHKPNVSSSTNLSIGKSCNIYPRLHTTIPTHHNGVRLFSNTPTPNPYLKRLL</sequence>
<organism evidence="3">
    <name type="scientific">Photinus pyralis</name>
    <name type="common">Common eastern firefly</name>
    <name type="synonym">Lampyris pyralis</name>
    <dbReference type="NCBI Taxonomy" id="7054"/>
    <lineage>
        <taxon>Eukaryota</taxon>
        <taxon>Metazoa</taxon>
        <taxon>Ecdysozoa</taxon>
        <taxon>Arthropoda</taxon>
        <taxon>Hexapoda</taxon>
        <taxon>Insecta</taxon>
        <taxon>Pterygota</taxon>
        <taxon>Neoptera</taxon>
        <taxon>Endopterygota</taxon>
        <taxon>Coleoptera</taxon>
        <taxon>Polyphaga</taxon>
        <taxon>Elateriformia</taxon>
        <taxon>Elateroidea</taxon>
        <taxon>Lampyridae</taxon>
        <taxon>Lampyrinae</taxon>
        <taxon>Photinus</taxon>
    </lineage>
</organism>
<feature type="transmembrane region" description="Helical" evidence="2">
    <location>
        <begin position="256"/>
        <end position="277"/>
    </location>
</feature>
<feature type="transmembrane region" description="Helical" evidence="2">
    <location>
        <begin position="413"/>
        <end position="436"/>
    </location>
</feature>
<dbReference type="AlphaFoldDB" id="A0A1Y1M3J3"/>
<evidence type="ECO:0000256" key="1">
    <source>
        <dbReference type="SAM" id="MobiDB-lite"/>
    </source>
</evidence>
<evidence type="ECO:0000256" key="2">
    <source>
        <dbReference type="SAM" id="Phobius"/>
    </source>
</evidence>
<dbReference type="PANTHER" id="PTHR21579:SF20">
    <property type="entry name" value="PROTEIN TINCAR"/>
    <property type="match status" value="1"/>
</dbReference>
<keyword evidence="2" id="KW-0812">Transmembrane</keyword>
<feature type="transmembrane region" description="Helical" evidence="2">
    <location>
        <begin position="283"/>
        <end position="311"/>
    </location>
</feature>
<feature type="transmembrane region" description="Helical" evidence="2">
    <location>
        <begin position="80"/>
        <end position="103"/>
    </location>
</feature>
<dbReference type="InterPro" id="IPR053291">
    <property type="entry name" value="Ommatidial_diff-associated"/>
</dbReference>
<protein>
    <recommendedName>
        <fullName evidence="4">Protein tincar</fullName>
    </recommendedName>
</protein>
<dbReference type="EMBL" id="GEZM01042221">
    <property type="protein sequence ID" value="JAV80041.1"/>
    <property type="molecule type" value="Transcribed_RNA"/>
</dbReference>
<evidence type="ECO:0008006" key="4">
    <source>
        <dbReference type="Google" id="ProtNLM"/>
    </source>
</evidence>
<accession>A0A1Y1M3J3</accession>
<proteinExistence type="predicted"/>
<feature type="compositionally biased region" description="Low complexity" evidence="1">
    <location>
        <begin position="635"/>
        <end position="648"/>
    </location>
</feature>
<evidence type="ECO:0000313" key="3">
    <source>
        <dbReference type="EMBL" id="JAV80041.1"/>
    </source>
</evidence>
<name>A0A1Y1M3J3_PHOPY</name>
<feature type="transmembrane region" description="Helical" evidence="2">
    <location>
        <begin position="41"/>
        <end position="59"/>
    </location>
</feature>
<dbReference type="PANTHER" id="PTHR21579">
    <property type="entry name" value="PROTEIN TINCAR"/>
    <property type="match status" value="1"/>
</dbReference>
<reference evidence="3" key="1">
    <citation type="journal article" date="2016" name="Sci. Rep.">
        <title>Molecular characterization of firefly nuptial gifts: a multi-omics approach sheds light on postcopulatory sexual selection.</title>
        <authorList>
            <person name="Al-Wathiqui N."/>
            <person name="Fallon T.R."/>
            <person name="South A."/>
            <person name="Weng J.K."/>
            <person name="Lewis S.M."/>
        </authorList>
    </citation>
    <scope>NUCLEOTIDE SEQUENCE</scope>
</reference>
<keyword evidence="2" id="KW-0472">Membrane</keyword>
<feature type="region of interest" description="Disordered" evidence="1">
    <location>
        <begin position="618"/>
        <end position="657"/>
    </location>
</feature>
<feature type="transmembrane region" description="Helical" evidence="2">
    <location>
        <begin position="323"/>
        <end position="346"/>
    </location>
</feature>
<feature type="transmembrane region" description="Helical" evidence="2">
    <location>
        <begin position="377"/>
        <end position="401"/>
    </location>
</feature>